<evidence type="ECO:0000313" key="3">
    <source>
        <dbReference type="EMBL" id="ATB29719.1"/>
    </source>
</evidence>
<reference evidence="3 4" key="1">
    <citation type="submission" date="2017-06" db="EMBL/GenBank/DDBJ databases">
        <authorList>
            <person name="Kim H.J."/>
            <person name="Triplett B.A."/>
        </authorList>
    </citation>
    <scope>NUCLEOTIDE SEQUENCE [LARGE SCALE GENOMIC DNA]</scope>
    <source>
        <strain evidence="3 4">DSM 14713</strain>
    </source>
</reference>
<feature type="compositionally biased region" description="Polar residues" evidence="1">
    <location>
        <begin position="159"/>
        <end position="171"/>
    </location>
</feature>
<dbReference type="OrthoDB" id="5523029at2"/>
<dbReference type="RefSeq" id="WP_095978256.1">
    <property type="nucleotide sequence ID" value="NZ_CP022163.1"/>
</dbReference>
<dbReference type="Pfam" id="PF11259">
    <property type="entry name" value="DUF3060"/>
    <property type="match status" value="1"/>
</dbReference>
<feature type="chain" id="PRO_5013146047" description="DUF3060 domain-containing protein" evidence="2">
    <location>
        <begin position="20"/>
        <end position="171"/>
    </location>
</feature>
<feature type="region of interest" description="Disordered" evidence="1">
    <location>
        <begin position="148"/>
        <end position="171"/>
    </location>
</feature>
<dbReference type="AlphaFoldDB" id="A0A250ICZ3"/>
<feature type="signal peptide" evidence="2">
    <location>
        <begin position="1"/>
        <end position="19"/>
    </location>
</feature>
<dbReference type="Proteomes" id="UP000217289">
    <property type="component" value="Chromosome"/>
</dbReference>
<dbReference type="EMBL" id="CP022163">
    <property type="protein sequence ID" value="ATB29719.1"/>
    <property type="molecule type" value="Genomic_DNA"/>
</dbReference>
<gene>
    <name evidence="3" type="ORF">MEBOL_003174</name>
</gene>
<keyword evidence="4" id="KW-1185">Reference proteome</keyword>
<evidence type="ECO:0000313" key="4">
    <source>
        <dbReference type="Proteomes" id="UP000217289"/>
    </source>
</evidence>
<feature type="compositionally biased region" description="Basic and acidic residues" evidence="1">
    <location>
        <begin position="63"/>
        <end position="74"/>
    </location>
</feature>
<evidence type="ECO:0000256" key="2">
    <source>
        <dbReference type="SAM" id="SignalP"/>
    </source>
</evidence>
<accession>A0A250ICZ3</accession>
<evidence type="ECO:0000256" key="1">
    <source>
        <dbReference type="SAM" id="MobiDB-lite"/>
    </source>
</evidence>
<dbReference type="InterPro" id="IPR021417">
    <property type="entry name" value="DUF3060"/>
</dbReference>
<dbReference type="KEGG" id="mbd:MEBOL_003174"/>
<evidence type="ECO:0008006" key="5">
    <source>
        <dbReference type="Google" id="ProtNLM"/>
    </source>
</evidence>
<name>A0A250ICZ3_9BACT</name>
<proteinExistence type="predicted"/>
<protein>
    <recommendedName>
        <fullName evidence="5">DUF3060 domain-containing protein</fullName>
    </recommendedName>
</protein>
<feature type="region of interest" description="Disordered" evidence="1">
    <location>
        <begin position="53"/>
        <end position="87"/>
    </location>
</feature>
<keyword evidence="2" id="KW-0732">Signal</keyword>
<sequence>MSKSIRSAAVAFTVCFAMAAGAQDTIQIGKDGNVKVHSGGSKVDVRGGNVKVESEGTRTTVGVERDGDDDKKDADDDSSSEIDITGAGRKETLACNGTTEVSISGSSNELTFTGVCKRVDVTGSSNKVTLDAVERIDVTGTDNTVTWKKAAGGRKKPKVSSTGTDNKVSQR</sequence>
<organism evidence="3 4">
    <name type="scientific">Melittangium boletus DSM 14713</name>
    <dbReference type="NCBI Taxonomy" id="1294270"/>
    <lineage>
        <taxon>Bacteria</taxon>
        <taxon>Pseudomonadati</taxon>
        <taxon>Myxococcota</taxon>
        <taxon>Myxococcia</taxon>
        <taxon>Myxococcales</taxon>
        <taxon>Cystobacterineae</taxon>
        <taxon>Archangiaceae</taxon>
        <taxon>Melittangium</taxon>
    </lineage>
</organism>